<sequence>METTRQSSDALTDALRCVVEVRRFLEHSLPIFAHGKKRCVSFLAASRQSGNSTGQDSASPPDAACRDEAVCPGRGKASCYLCLSSAAAAKPAAPVVRRRQLCTCSGLRLLPRRLQRQPNGVDCDERKREGKGGTEYEREGSEDEVDEGATTQEREGVDRDEGERDKETGKDRKQRGETAWCTCDCESEISAVDSCLSQRGDTKEARKGNREDGPAASQELCTCSQRRETEKTQPRDEERRGPREIVQSEAETAQRTEEAVVLSSAASRDNAESSYLFVGHRSSWRTRATGEKVGEVRESVLALARSRPLRGEREKERKPATRTPAGRSAASDAPPSRKRSAQEVKKITESAEERQRKETEDELLVPQLGVSPGDRRFQERGIDVHAGELSRERSSSTLEPLSARSASSFSFSSSFFSLSSPDILAHDDPLASASASLARSSGSSKPKGPQQQSPSASSSSSSASSSSSSASSPSSSSSSASSSSISRRTLLEAKASRLADFSFLFSGVGDDRLPTFRATRRHSASLKSPSSPSLSPSQSSATSVRVRPPRVALALQRRFLEGQKRAAFSELFGQIEAAEETGCPPSREDGNKRNEGAQREKGAATGQTAAEPTSEGSRRRREGQRNRREREDDHGQDEMRPNGETERELVREGLQPQSESFPRKSASGDALLAGLTDIVQRLKRPGARCGETSSIVFAAETESDRARNDRGKINLRDTEMARRPVEAKSDAQEKDDAGWTLQKTSGCLVGADSAPPPPRETFSTSPFFSSPPSSLSGDDKTGILLTPAFPVPASPPQLPAAHLPRTLTFGETESEVSGASLSSFSDPNGCLKPARHGAEKRKTEVALLRKGLPTRKEEREKALPWSLPRHGEGLSRHPPVVLSSACEQRERLLCPDSACAPRVGETARQPCLQTQPRREGGLPPTEHFIKGEGDGGVWPNAEPAGDSRERFLPRLRFQMDDEMEGSAGDVEAEHEQGADRRVVVGKHEGKNRLRDARESEAFAAPGDGQRDGYAMRAIRTVGEQEKGETEACLQREALPRKCSRDETEGENEHRDSQGRAGRGETPVSGFSSLAPSREVTHVIACAATRPSSRALPSLPETPDVRLITNAISAFSGKRRDSQKEKA</sequence>
<feature type="region of interest" description="Disordered" evidence="1">
    <location>
        <begin position="960"/>
        <end position="1076"/>
    </location>
</feature>
<feature type="compositionally biased region" description="Basic and acidic residues" evidence="1">
    <location>
        <begin position="703"/>
        <end position="737"/>
    </location>
</feature>
<dbReference type="EMBL" id="FR823380">
    <property type="protein sequence ID" value="CBZ49668.1"/>
    <property type="molecule type" value="Genomic_DNA"/>
</dbReference>
<feature type="compositionally biased region" description="Basic and acidic residues" evidence="1">
    <location>
        <begin position="340"/>
        <end position="359"/>
    </location>
</feature>
<feature type="region of interest" description="Disordered" evidence="1">
    <location>
        <begin position="519"/>
        <end position="548"/>
    </location>
</feature>
<feature type="compositionally biased region" description="Basic and acidic residues" evidence="1">
    <location>
        <begin position="1037"/>
        <end position="1057"/>
    </location>
</feature>
<dbReference type="eggNOG" id="ENOG502TMU8">
    <property type="taxonomic scope" value="Eukaryota"/>
</dbReference>
<feature type="region of interest" description="Disordered" evidence="1">
    <location>
        <begin position="910"/>
        <end position="948"/>
    </location>
</feature>
<name>F0V7H7_NEOCL</name>
<feature type="compositionally biased region" description="Basic and acidic residues" evidence="1">
    <location>
        <begin position="200"/>
        <end position="213"/>
    </location>
</feature>
<feature type="compositionally biased region" description="Basic and acidic residues" evidence="1">
    <location>
        <begin position="623"/>
        <end position="651"/>
    </location>
</feature>
<feature type="compositionally biased region" description="Basic and acidic residues" evidence="1">
    <location>
        <begin position="152"/>
        <end position="171"/>
    </location>
</feature>
<feature type="compositionally biased region" description="Basic and acidic residues" evidence="1">
    <location>
        <begin position="288"/>
        <end position="298"/>
    </location>
</feature>
<accession>F0V7H7</accession>
<dbReference type="VEuPathDB" id="ToxoDB:NCLIV_001560"/>
<keyword evidence="3" id="KW-1185">Reference proteome</keyword>
<feature type="region of interest" description="Disordered" evidence="1">
    <location>
        <begin position="431"/>
        <end position="486"/>
    </location>
</feature>
<feature type="compositionally biased region" description="Basic and acidic residues" evidence="1">
    <location>
        <begin position="225"/>
        <end position="243"/>
    </location>
</feature>
<feature type="compositionally biased region" description="Low complexity" evidence="1">
    <location>
        <begin position="395"/>
        <end position="408"/>
    </location>
</feature>
<feature type="region of interest" description="Disordered" evidence="1">
    <location>
        <begin position="287"/>
        <end position="408"/>
    </location>
</feature>
<reference evidence="3" key="1">
    <citation type="journal article" date="2012" name="PLoS Pathog.">
        <title>Comparative genomics of the apicomplexan parasites Toxoplasma gondii and Neospora caninum: Coccidia differing in host range and transmission strategy.</title>
        <authorList>
            <person name="Reid A.J."/>
            <person name="Vermont S.J."/>
            <person name="Cotton J.A."/>
            <person name="Harris D."/>
            <person name="Hill-Cawthorne G.A."/>
            <person name="Konen-Waisman S."/>
            <person name="Latham S.M."/>
            <person name="Mourier T."/>
            <person name="Norton R."/>
            <person name="Quail M.A."/>
            <person name="Sanders M."/>
            <person name="Shanmugam D."/>
            <person name="Sohal A."/>
            <person name="Wasmuth J.D."/>
            <person name="Brunk B."/>
            <person name="Grigg M.E."/>
            <person name="Howard J.C."/>
            <person name="Parkinson J."/>
            <person name="Roos D.S."/>
            <person name="Trees A.J."/>
            <person name="Berriman M."/>
            <person name="Pain A."/>
            <person name="Wastling J.M."/>
        </authorList>
    </citation>
    <scope>NUCLEOTIDE SEQUENCE [LARGE SCALE GENOMIC DNA]</scope>
    <source>
        <strain evidence="3">Liverpool</strain>
    </source>
</reference>
<proteinExistence type="predicted"/>
<feature type="compositionally biased region" description="Basic and acidic residues" evidence="1">
    <location>
        <begin position="971"/>
        <end position="1000"/>
    </location>
</feature>
<feature type="compositionally biased region" description="Low complexity" evidence="1">
    <location>
        <begin position="525"/>
        <end position="543"/>
    </location>
</feature>
<dbReference type="GeneID" id="13440584"/>
<evidence type="ECO:0000256" key="1">
    <source>
        <dbReference type="SAM" id="MobiDB-lite"/>
    </source>
</evidence>
<dbReference type="Proteomes" id="UP000007494">
    <property type="component" value="Chromosome Ia"/>
</dbReference>
<dbReference type="AlphaFoldDB" id="F0V7H7"/>
<feature type="region of interest" description="Disordered" evidence="1">
    <location>
        <begin position="196"/>
        <end position="273"/>
    </location>
</feature>
<organism evidence="2 3">
    <name type="scientific">Neospora caninum (strain Liverpool)</name>
    <dbReference type="NCBI Taxonomy" id="572307"/>
    <lineage>
        <taxon>Eukaryota</taxon>
        <taxon>Sar</taxon>
        <taxon>Alveolata</taxon>
        <taxon>Apicomplexa</taxon>
        <taxon>Conoidasida</taxon>
        <taxon>Coccidia</taxon>
        <taxon>Eucoccidiorida</taxon>
        <taxon>Eimeriorina</taxon>
        <taxon>Sarcocystidae</taxon>
        <taxon>Neospora</taxon>
    </lineage>
</organism>
<feature type="region of interest" description="Disordered" evidence="1">
    <location>
        <begin position="703"/>
        <end position="790"/>
    </location>
</feature>
<feature type="region of interest" description="Disordered" evidence="1">
    <location>
        <begin position="118"/>
        <end position="171"/>
    </location>
</feature>
<dbReference type="InParanoid" id="F0V7H7"/>
<dbReference type="RefSeq" id="XP_003879703.1">
    <property type="nucleotide sequence ID" value="XM_003879654.1"/>
</dbReference>
<evidence type="ECO:0000313" key="2">
    <source>
        <dbReference type="EMBL" id="CBZ49668.1"/>
    </source>
</evidence>
<feature type="compositionally biased region" description="Basic and acidic residues" evidence="1">
    <location>
        <begin position="373"/>
        <end position="394"/>
    </location>
</feature>
<gene>
    <name evidence="2" type="ORF">NCLIV_001560</name>
</gene>
<feature type="compositionally biased region" description="Basic and acidic residues" evidence="1">
    <location>
        <begin position="123"/>
        <end position="139"/>
    </location>
</feature>
<feature type="region of interest" description="Disordered" evidence="1">
    <location>
        <begin position="578"/>
        <end position="668"/>
    </location>
</feature>
<feature type="compositionally biased region" description="Low complexity" evidence="1">
    <location>
        <begin position="760"/>
        <end position="776"/>
    </location>
</feature>
<evidence type="ECO:0000313" key="3">
    <source>
        <dbReference type="Proteomes" id="UP000007494"/>
    </source>
</evidence>
<dbReference type="OrthoDB" id="10558479at2759"/>
<protein>
    <submittedName>
        <fullName evidence="2">Uncharacterized protein</fullName>
    </submittedName>
</protein>
<feature type="compositionally biased region" description="Basic and acidic residues" evidence="1">
    <location>
        <begin position="586"/>
        <end position="602"/>
    </location>
</feature>
<feature type="compositionally biased region" description="Low complexity" evidence="1">
    <location>
        <begin position="431"/>
        <end position="484"/>
    </location>
</feature>
<feature type="region of interest" description="Disordered" evidence="1">
    <location>
        <begin position="818"/>
        <end position="878"/>
    </location>
</feature>
<feature type="compositionally biased region" description="Basic and acidic residues" evidence="1">
    <location>
        <begin position="309"/>
        <end position="319"/>
    </location>
</feature>